<comment type="caution">
    <text evidence="2">The sequence shown here is derived from an EMBL/GenBank/DDBJ whole genome shotgun (WGS) entry which is preliminary data.</text>
</comment>
<protein>
    <submittedName>
        <fullName evidence="2">Uncharacterized protein</fullName>
    </submittedName>
</protein>
<evidence type="ECO:0000313" key="3">
    <source>
        <dbReference type="Proteomes" id="UP000250831"/>
    </source>
</evidence>
<accession>A0A363NTU2</accession>
<dbReference type="EMBL" id="QCXX01000003">
    <property type="protein sequence ID" value="PUV24170.1"/>
    <property type="molecule type" value="Genomic_DNA"/>
</dbReference>
<dbReference type="RefSeq" id="WP_108634098.1">
    <property type="nucleotide sequence ID" value="NZ_QCXX01000003.1"/>
</dbReference>
<feature type="region of interest" description="Disordered" evidence="1">
    <location>
        <begin position="1"/>
        <end position="22"/>
    </location>
</feature>
<proteinExistence type="predicted"/>
<evidence type="ECO:0000256" key="1">
    <source>
        <dbReference type="SAM" id="MobiDB-lite"/>
    </source>
</evidence>
<keyword evidence="3" id="KW-1185">Reference proteome</keyword>
<reference evidence="2 3" key="1">
    <citation type="submission" date="2018-04" db="EMBL/GenBank/DDBJ databases">
        <title>Sphingobacterium sp. M46 Genome.</title>
        <authorList>
            <person name="Cheng J."/>
            <person name="Li Y."/>
        </authorList>
    </citation>
    <scope>NUCLEOTIDE SEQUENCE [LARGE SCALE GENOMIC DNA]</scope>
    <source>
        <strain evidence="2 3">M46</strain>
    </source>
</reference>
<organism evidence="2 3">
    <name type="scientific">Sphingobacterium athyrii</name>
    <dbReference type="NCBI Taxonomy" id="2152717"/>
    <lineage>
        <taxon>Bacteria</taxon>
        <taxon>Pseudomonadati</taxon>
        <taxon>Bacteroidota</taxon>
        <taxon>Sphingobacteriia</taxon>
        <taxon>Sphingobacteriales</taxon>
        <taxon>Sphingobacteriaceae</taxon>
        <taxon>Sphingobacterium</taxon>
    </lineage>
</organism>
<dbReference type="OrthoDB" id="712355at2"/>
<evidence type="ECO:0000313" key="2">
    <source>
        <dbReference type="EMBL" id="PUV24170.1"/>
    </source>
</evidence>
<sequence>MAWFSLTGSQASNPNSYTLQGAQPSCPGTEQICAIQASADSNNKPVITTALYAEMVDALHDQTPSDNVKLKDR</sequence>
<dbReference type="Proteomes" id="UP000250831">
    <property type="component" value="Unassembled WGS sequence"/>
</dbReference>
<name>A0A363NTU2_9SPHI</name>
<dbReference type="AlphaFoldDB" id="A0A363NTU2"/>
<gene>
    <name evidence="2" type="ORF">DCO56_12450</name>
</gene>